<dbReference type="InterPro" id="IPR050490">
    <property type="entry name" value="Bact_solute-bd_prot1"/>
</dbReference>
<accession>A0A2T0U9V7</accession>
<reference evidence="2 3" key="1">
    <citation type="submission" date="2018-03" db="EMBL/GenBank/DDBJ databases">
        <title>Genomic Encyclopedia of Archaeal and Bacterial Type Strains, Phase II (KMG-II): from individual species to whole genera.</title>
        <authorList>
            <person name="Goeker M."/>
        </authorList>
    </citation>
    <scope>NUCLEOTIDE SEQUENCE [LARGE SCALE GENOMIC DNA]</scope>
    <source>
        <strain evidence="2 3">ATCC BAA-1496</strain>
    </source>
</reference>
<dbReference type="PANTHER" id="PTHR43649:SF12">
    <property type="entry name" value="DIACETYLCHITOBIOSE BINDING PROTEIN DASA"/>
    <property type="match status" value="1"/>
</dbReference>
<comment type="caution">
    <text evidence="2">The sequence shown here is derived from an EMBL/GenBank/DDBJ whole genome shotgun (WGS) entry which is preliminary data.</text>
</comment>
<dbReference type="InterPro" id="IPR006059">
    <property type="entry name" value="SBP"/>
</dbReference>
<keyword evidence="3" id="KW-1185">Reference proteome</keyword>
<sequence>MSAPRARFTLVPLALSGALLVSACAGVGGGAGNDDSGGDAGGGGALSGTPSGSLKIMGFGGEDEVGQSRVKAFTSAYPEVKVAQNKGEFDAQQFLTAVSSGNPPDLVYMDRNLIGTYAAKEVVQPLTDCVEGQDIDTGQYRPAAMRSVTYDDVVYGIPEFYIVQTNLIDAKSLKAAGVDPKAIQTQDWDALDRTATQLFEKSGTKIGRVGYDPKLPDSFPLWALINGAELVKEDGSPNLNDPKAVEALAYATSLVEKQGGWTSFKAFRDSFDIFGDSNPLTKGTITAFPMENWYVNVLRDSIPAGLQLTATPITDREGETVSTLGGSTWAIPKGAKNPTAACAWMKTMTSTETWLKAAEARMAKVKEDKSFFTGLFTANTAADEQIREKYLTAAPDAGFDTAINAFYDTLDKATALNPSPAGAEIDAAWKSAVARTLGGQDAKASLDQAQKEATTAFEKARRG</sequence>
<protein>
    <submittedName>
        <fullName evidence="2">Carbohydrate ABC transporter substrate-binding protein (CUT1 family)</fullName>
    </submittedName>
</protein>
<keyword evidence="1" id="KW-0732">Signal</keyword>
<dbReference type="AlphaFoldDB" id="A0A2T0U9V7"/>
<evidence type="ECO:0000313" key="2">
    <source>
        <dbReference type="EMBL" id="PRY54694.1"/>
    </source>
</evidence>
<dbReference type="Gene3D" id="3.40.190.10">
    <property type="entry name" value="Periplasmic binding protein-like II"/>
    <property type="match status" value="1"/>
</dbReference>
<name>A0A2T0U9V7_9MICO</name>
<dbReference type="PANTHER" id="PTHR43649">
    <property type="entry name" value="ARABINOSE-BINDING PROTEIN-RELATED"/>
    <property type="match status" value="1"/>
</dbReference>
<gene>
    <name evidence="2" type="ORF">BCF74_12428</name>
</gene>
<dbReference type="EMBL" id="PVTI01000024">
    <property type="protein sequence ID" value="PRY54694.1"/>
    <property type="molecule type" value="Genomic_DNA"/>
</dbReference>
<proteinExistence type="predicted"/>
<dbReference type="Pfam" id="PF01547">
    <property type="entry name" value="SBP_bac_1"/>
    <property type="match status" value="1"/>
</dbReference>
<dbReference type="SUPFAM" id="SSF53850">
    <property type="entry name" value="Periplasmic binding protein-like II"/>
    <property type="match status" value="1"/>
</dbReference>
<dbReference type="PROSITE" id="PS51257">
    <property type="entry name" value="PROKAR_LIPOPROTEIN"/>
    <property type="match status" value="1"/>
</dbReference>
<dbReference type="Proteomes" id="UP000237822">
    <property type="component" value="Unassembled WGS sequence"/>
</dbReference>
<evidence type="ECO:0000256" key="1">
    <source>
        <dbReference type="SAM" id="SignalP"/>
    </source>
</evidence>
<feature type="signal peptide" evidence="1">
    <location>
        <begin position="1"/>
        <end position="25"/>
    </location>
</feature>
<dbReference type="OrthoDB" id="9795467at2"/>
<organism evidence="2 3">
    <name type="scientific">Knoellia remsis</name>
    <dbReference type="NCBI Taxonomy" id="407159"/>
    <lineage>
        <taxon>Bacteria</taxon>
        <taxon>Bacillati</taxon>
        <taxon>Actinomycetota</taxon>
        <taxon>Actinomycetes</taxon>
        <taxon>Micrococcales</taxon>
        <taxon>Intrasporangiaceae</taxon>
        <taxon>Knoellia</taxon>
    </lineage>
</organism>
<feature type="chain" id="PRO_5039054534" evidence="1">
    <location>
        <begin position="26"/>
        <end position="463"/>
    </location>
</feature>
<evidence type="ECO:0000313" key="3">
    <source>
        <dbReference type="Proteomes" id="UP000237822"/>
    </source>
</evidence>
<dbReference type="RefSeq" id="WP_106298467.1">
    <property type="nucleotide sequence ID" value="NZ_PVTI01000024.1"/>
</dbReference>